<dbReference type="Proteomes" id="UP000824469">
    <property type="component" value="Unassembled WGS sequence"/>
</dbReference>
<evidence type="ECO:0000256" key="1">
    <source>
        <dbReference type="SAM" id="MobiDB-lite"/>
    </source>
</evidence>
<feature type="region of interest" description="Disordered" evidence="1">
    <location>
        <begin position="313"/>
        <end position="348"/>
    </location>
</feature>
<feature type="non-terminal residue" evidence="2">
    <location>
        <position position="1"/>
    </location>
</feature>
<dbReference type="EMBL" id="JAHRHJ020000001">
    <property type="protein sequence ID" value="KAH9330602.1"/>
    <property type="molecule type" value="Genomic_DNA"/>
</dbReference>
<proteinExistence type="predicted"/>
<name>A0AA38GZ72_TAXCH</name>
<feature type="compositionally biased region" description="Basic residues" evidence="1">
    <location>
        <begin position="319"/>
        <end position="337"/>
    </location>
</feature>
<protein>
    <submittedName>
        <fullName evidence="2">Uncharacterized protein</fullName>
    </submittedName>
</protein>
<organism evidence="2 3">
    <name type="scientific">Taxus chinensis</name>
    <name type="common">Chinese yew</name>
    <name type="synonym">Taxus wallichiana var. chinensis</name>
    <dbReference type="NCBI Taxonomy" id="29808"/>
    <lineage>
        <taxon>Eukaryota</taxon>
        <taxon>Viridiplantae</taxon>
        <taxon>Streptophyta</taxon>
        <taxon>Embryophyta</taxon>
        <taxon>Tracheophyta</taxon>
        <taxon>Spermatophyta</taxon>
        <taxon>Pinopsida</taxon>
        <taxon>Pinidae</taxon>
        <taxon>Conifers II</taxon>
        <taxon>Cupressales</taxon>
        <taxon>Taxaceae</taxon>
        <taxon>Taxus</taxon>
    </lineage>
</organism>
<accession>A0AA38GZ72</accession>
<dbReference type="PANTHER" id="PTHR37766:SF1">
    <property type="entry name" value="OS01G0897100 PROTEIN"/>
    <property type="match status" value="1"/>
</dbReference>
<evidence type="ECO:0000313" key="2">
    <source>
        <dbReference type="EMBL" id="KAH9330602.1"/>
    </source>
</evidence>
<comment type="caution">
    <text evidence="2">The sequence shown here is derived from an EMBL/GenBank/DDBJ whole genome shotgun (WGS) entry which is preliminary data.</text>
</comment>
<evidence type="ECO:0000313" key="3">
    <source>
        <dbReference type="Proteomes" id="UP000824469"/>
    </source>
</evidence>
<dbReference type="AlphaFoldDB" id="A0AA38GZ72"/>
<keyword evidence="3" id="KW-1185">Reference proteome</keyword>
<dbReference type="OMA" id="WLCNTIA"/>
<reference evidence="2 3" key="1">
    <citation type="journal article" date="2021" name="Nat. Plants">
        <title>The Taxus genome provides insights into paclitaxel biosynthesis.</title>
        <authorList>
            <person name="Xiong X."/>
            <person name="Gou J."/>
            <person name="Liao Q."/>
            <person name="Li Y."/>
            <person name="Zhou Q."/>
            <person name="Bi G."/>
            <person name="Li C."/>
            <person name="Du R."/>
            <person name="Wang X."/>
            <person name="Sun T."/>
            <person name="Guo L."/>
            <person name="Liang H."/>
            <person name="Lu P."/>
            <person name="Wu Y."/>
            <person name="Zhang Z."/>
            <person name="Ro D.K."/>
            <person name="Shang Y."/>
            <person name="Huang S."/>
            <person name="Yan J."/>
        </authorList>
    </citation>
    <scope>NUCLEOTIDE SEQUENCE [LARGE SCALE GENOMIC DNA]</scope>
    <source>
        <strain evidence="2">Ta-2019</strain>
    </source>
</reference>
<sequence>NSRRILQWFDQFGESEHKCGARSISQFAFVNRDLCWDELVWKGRHGQSPAVVATKPHYFQDLDVLSTVENLLENVPEFWSSEEFTSSVQDGGILSLDREFFEQEILYMMYNDDSVEVWQVVEEFLLEEKFPNLCQRLLLLLSDQEFFSFLNALGRILAPRYEGNGFDSKDKVKQLQNSWLETIITIDTEFQFLDELLLSNACVNNGRQILRLLYDEEHDERRQHVEGIMLEMKQSSKDSDHWALRSECSRMSKMVAIKLLAIESWVLQYHLTEECKKATSCEALLTLNGIEFRHPRISFEACNKLSSKEKDYGPFGDSKKKKRKDKSRKRKRSKRSRVYNGSSSDEDIDKEYSKWSDLDEAWQLSTDDYTSNWNK</sequence>
<gene>
    <name evidence="2" type="ORF">KI387_002710</name>
</gene>
<dbReference type="PANTHER" id="PTHR37766">
    <property type="entry name" value="OS01G0897100 PROTEIN"/>
    <property type="match status" value="1"/>
</dbReference>
<feature type="non-terminal residue" evidence="2">
    <location>
        <position position="375"/>
    </location>
</feature>